<dbReference type="Gene3D" id="2.40.10.10">
    <property type="entry name" value="Trypsin-like serine proteases"/>
    <property type="match status" value="1"/>
</dbReference>
<keyword evidence="6" id="KW-1185">Reference proteome</keyword>
<gene>
    <name evidence="5" type="ORF">JOE68_001324</name>
</gene>
<evidence type="ECO:0000256" key="2">
    <source>
        <dbReference type="SAM" id="MobiDB-lite"/>
    </source>
</evidence>
<dbReference type="InterPro" id="IPR013783">
    <property type="entry name" value="Ig-like_fold"/>
</dbReference>
<dbReference type="PROSITE" id="PS50240">
    <property type="entry name" value="TRYPSIN_DOM"/>
    <property type="match status" value="1"/>
</dbReference>
<dbReference type="InterPro" id="IPR018114">
    <property type="entry name" value="TRYPSIN_HIS"/>
</dbReference>
<feature type="region of interest" description="Disordered" evidence="2">
    <location>
        <begin position="28"/>
        <end position="47"/>
    </location>
</feature>
<keyword evidence="1" id="KW-1015">Disulfide bond</keyword>
<evidence type="ECO:0000313" key="5">
    <source>
        <dbReference type="EMBL" id="MBM7810459.1"/>
    </source>
</evidence>
<evidence type="ECO:0000256" key="1">
    <source>
        <dbReference type="ARBA" id="ARBA00023157"/>
    </source>
</evidence>
<evidence type="ECO:0000313" key="6">
    <source>
        <dbReference type="Proteomes" id="UP001195724"/>
    </source>
</evidence>
<dbReference type="SUPFAM" id="SSF50494">
    <property type="entry name" value="Trypsin-like serine proteases"/>
    <property type="match status" value="1"/>
</dbReference>
<feature type="region of interest" description="Disordered" evidence="2">
    <location>
        <begin position="299"/>
        <end position="323"/>
    </location>
</feature>
<proteinExistence type="predicted"/>
<dbReference type="EMBL" id="JAFBCL010000001">
    <property type="protein sequence ID" value="MBM7810459.1"/>
    <property type="molecule type" value="Genomic_DNA"/>
</dbReference>
<feature type="signal peptide" evidence="3">
    <location>
        <begin position="1"/>
        <end position="27"/>
    </location>
</feature>
<dbReference type="InterPro" id="IPR043504">
    <property type="entry name" value="Peptidase_S1_PA_chymotrypsin"/>
</dbReference>
<dbReference type="InterPro" id="IPR001254">
    <property type="entry name" value="Trypsin_dom"/>
</dbReference>
<keyword evidence="3" id="KW-0732">Signal</keyword>
<accession>A0ABS2S2K2</accession>
<dbReference type="Gene3D" id="2.60.40.10">
    <property type="entry name" value="Immunoglobulins"/>
    <property type="match status" value="2"/>
</dbReference>
<dbReference type="PROSITE" id="PS00134">
    <property type="entry name" value="TRYPSIN_HIS"/>
    <property type="match status" value="1"/>
</dbReference>
<sequence length="488" mass="49328">MRAPRLVAALTLALAAVALPAANTAGAASTDRISTAATPTDQLRTGDAGTRIVNGERTTVKEHPFVIAGMRVGGGGPQGQSCTASVVGKRKILTAAHCMIDSTGAKSYIYGDDDLTTPGDETFRTAVDSFKTHPRYTGSGGWRTGYDVAVVTTVDDLPVPEDQWAEVAGSGDGALTQPGKSGISLGYGKTTASGGSGVLRKTTLPVNDPGGCQVFDIRVNGDLMVCTGYNDGRTANCSGDSGGPFIVDGVIVGVSSWGASACDRYSIMARLTNEMGDWARSEIGDTPPGDGKFAVALSPTSGKAEPGKHVSTSVTTTAGDQGPEKLDLSASGLPAGTTATFQPASAIDSGEVAKLTLQPSTSTRAGTYKVTVTAKGASGTKTAEYTLTVGDGGTTNGPKPSTSPNSGTVPPGGYANAVITVTGGTGPVRLSGAGLPHAPMFTPQTVNPGGTSRMTLMGPYQRGTYKVTITATDSAGKTGTAEYTLTVR</sequence>
<dbReference type="SMART" id="SM00020">
    <property type="entry name" value="Tryp_SPc"/>
    <property type="match status" value="1"/>
</dbReference>
<feature type="compositionally biased region" description="Polar residues" evidence="2">
    <location>
        <begin position="396"/>
        <end position="408"/>
    </location>
</feature>
<evidence type="ECO:0000259" key="4">
    <source>
        <dbReference type="PROSITE" id="PS50240"/>
    </source>
</evidence>
<dbReference type="PANTHER" id="PTHR24276:SF98">
    <property type="entry name" value="FI18310P1-RELATED"/>
    <property type="match status" value="1"/>
</dbReference>
<reference evidence="5 6" key="1">
    <citation type="submission" date="2021-01" db="EMBL/GenBank/DDBJ databases">
        <title>Sequencing the genomes of 1000 actinobacteria strains.</title>
        <authorList>
            <person name="Klenk H.-P."/>
        </authorList>
    </citation>
    <scope>NUCLEOTIDE SEQUENCE [LARGE SCALE GENOMIC DNA]</scope>
    <source>
        <strain evidence="5 6">DSM 44581</strain>
    </source>
</reference>
<feature type="region of interest" description="Disordered" evidence="2">
    <location>
        <begin position="388"/>
        <end position="410"/>
    </location>
</feature>
<feature type="compositionally biased region" description="Polar residues" evidence="2">
    <location>
        <begin position="310"/>
        <end position="319"/>
    </location>
</feature>
<feature type="compositionally biased region" description="Polar residues" evidence="2">
    <location>
        <begin position="31"/>
        <end position="43"/>
    </location>
</feature>
<dbReference type="Proteomes" id="UP001195724">
    <property type="component" value="Unassembled WGS sequence"/>
</dbReference>
<organism evidence="5 6">
    <name type="scientific">Saccharothrix algeriensis</name>
    <dbReference type="NCBI Taxonomy" id="173560"/>
    <lineage>
        <taxon>Bacteria</taxon>
        <taxon>Bacillati</taxon>
        <taxon>Actinomycetota</taxon>
        <taxon>Actinomycetes</taxon>
        <taxon>Pseudonocardiales</taxon>
        <taxon>Pseudonocardiaceae</taxon>
        <taxon>Saccharothrix</taxon>
    </lineage>
</organism>
<dbReference type="RefSeq" id="WP_204841430.1">
    <property type="nucleotide sequence ID" value="NZ_JAFBCL010000001.1"/>
</dbReference>
<dbReference type="InterPro" id="IPR009003">
    <property type="entry name" value="Peptidase_S1_PA"/>
</dbReference>
<feature type="domain" description="Peptidase S1" evidence="4">
    <location>
        <begin position="52"/>
        <end position="284"/>
    </location>
</feature>
<feature type="chain" id="PRO_5046346000" description="Peptidase S1 domain-containing protein" evidence="3">
    <location>
        <begin position="28"/>
        <end position="488"/>
    </location>
</feature>
<dbReference type="InterPro" id="IPR050430">
    <property type="entry name" value="Peptidase_S1"/>
</dbReference>
<evidence type="ECO:0000256" key="3">
    <source>
        <dbReference type="SAM" id="SignalP"/>
    </source>
</evidence>
<dbReference type="PANTHER" id="PTHR24276">
    <property type="entry name" value="POLYSERASE-RELATED"/>
    <property type="match status" value="1"/>
</dbReference>
<protein>
    <recommendedName>
        <fullName evidence="4">Peptidase S1 domain-containing protein</fullName>
    </recommendedName>
</protein>
<comment type="caution">
    <text evidence="5">The sequence shown here is derived from an EMBL/GenBank/DDBJ whole genome shotgun (WGS) entry which is preliminary data.</text>
</comment>
<name>A0ABS2S2K2_9PSEU</name>
<dbReference type="Pfam" id="PF00089">
    <property type="entry name" value="Trypsin"/>
    <property type="match status" value="1"/>
</dbReference>